<dbReference type="HOGENOM" id="CLU_079932_0_0_1"/>
<dbReference type="Pfam" id="PF08719">
    <property type="entry name" value="NADAR"/>
    <property type="match status" value="1"/>
</dbReference>
<dbReference type="InterPro" id="IPR012816">
    <property type="entry name" value="NADAR"/>
</dbReference>
<feature type="domain" description="NADAR" evidence="2">
    <location>
        <begin position="191"/>
        <end position="237"/>
    </location>
</feature>
<evidence type="ECO:0000313" key="4">
    <source>
        <dbReference type="Proteomes" id="UP000053989"/>
    </source>
</evidence>
<dbReference type="Gene3D" id="1.10.357.40">
    <property type="entry name" value="YbiA-like"/>
    <property type="match status" value="2"/>
</dbReference>
<evidence type="ECO:0000259" key="2">
    <source>
        <dbReference type="Pfam" id="PF08719"/>
    </source>
</evidence>
<organism evidence="3 4">
    <name type="scientific">Scleroderma citrinum Foug A</name>
    <dbReference type="NCBI Taxonomy" id="1036808"/>
    <lineage>
        <taxon>Eukaryota</taxon>
        <taxon>Fungi</taxon>
        <taxon>Dikarya</taxon>
        <taxon>Basidiomycota</taxon>
        <taxon>Agaricomycotina</taxon>
        <taxon>Agaricomycetes</taxon>
        <taxon>Agaricomycetidae</taxon>
        <taxon>Boletales</taxon>
        <taxon>Sclerodermatineae</taxon>
        <taxon>Sclerodermataceae</taxon>
        <taxon>Scleroderma</taxon>
    </lineage>
</organism>
<evidence type="ECO:0000313" key="3">
    <source>
        <dbReference type="EMBL" id="KIM61277.1"/>
    </source>
</evidence>
<dbReference type="InParanoid" id="A0A0C3A8S7"/>
<reference evidence="4" key="2">
    <citation type="submission" date="2015-01" db="EMBL/GenBank/DDBJ databases">
        <title>Evolutionary Origins and Diversification of the Mycorrhizal Mutualists.</title>
        <authorList>
            <consortium name="DOE Joint Genome Institute"/>
            <consortium name="Mycorrhizal Genomics Consortium"/>
            <person name="Kohler A."/>
            <person name="Kuo A."/>
            <person name="Nagy L.G."/>
            <person name="Floudas D."/>
            <person name="Copeland A."/>
            <person name="Barry K.W."/>
            <person name="Cichocki N."/>
            <person name="Veneault-Fourrey C."/>
            <person name="LaButti K."/>
            <person name="Lindquist E.A."/>
            <person name="Lipzen A."/>
            <person name="Lundell T."/>
            <person name="Morin E."/>
            <person name="Murat C."/>
            <person name="Riley R."/>
            <person name="Ohm R."/>
            <person name="Sun H."/>
            <person name="Tunlid A."/>
            <person name="Henrissat B."/>
            <person name="Grigoriev I.V."/>
            <person name="Hibbett D.S."/>
            <person name="Martin F."/>
        </authorList>
    </citation>
    <scope>NUCLEOTIDE SEQUENCE [LARGE SCALE GENOMIC DNA]</scope>
    <source>
        <strain evidence="4">Foug A</strain>
    </source>
</reference>
<dbReference type="SUPFAM" id="SSF143990">
    <property type="entry name" value="YbiA-like"/>
    <property type="match status" value="1"/>
</dbReference>
<sequence length="252" mass="28112">MPLTPSSSPRPSILGTRTHHAPSRSATPSTYQIKKRFERVLHHDLGGYTSGDETKWSITQTGLNVVKAGTRDRTISSSAPSPSPPLRAPKTGARPVAPQSQEPALKQHPPGPKPILFYHAHDPHYGFTNFSSDPVEYQGKIYPTSEHLFQSLKFLPHRPELAEHMRIWSKRPRAVFDEAHRFSPEVRPDWLKDELLSTGDAELVEDSDKDAFWGVGPDGKGGNQLGKALQRLRTKLRDVEIGRGKTTLSKIH</sequence>
<protein>
    <recommendedName>
        <fullName evidence="2">NADAR domain-containing protein</fullName>
    </recommendedName>
</protein>
<feature type="region of interest" description="Disordered" evidence="1">
    <location>
        <begin position="67"/>
        <end position="113"/>
    </location>
</feature>
<dbReference type="STRING" id="1036808.A0A0C3A8S7"/>
<dbReference type="OrthoDB" id="206452at2759"/>
<gene>
    <name evidence="3" type="ORF">SCLCIDRAFT_913776</name>
</gene>
<dbReference type="EMBL" id="KN822054">
    <property type="protein sequence ID" value="KIM61277.1"/>
    <property type="molecule type" value="Genomic_DNA"/>
</dbReference>
<dbReference type="CDD" id="cd15457">
    <property type="entry name" value="NADAR"/>
    <property type="match status" value="1"/>
</dbReference>
<name>A0A0C3A8S7_9AGAM</name>
<accession>A0A0C3A8S7</accession>
<keyword evidence="4" id="KW-1185">Reference proteome</keyword>
<evidence type="ECO:0000256" key="1">
    <source>
        <dbReference type="SAM" id="MobiDB-lite"/>
    </source>
</evidence>
<dbReference type="InterPro" id="IPR037238">
    <property type="entry name" value="YbiA-like_sf"/>
</dbReference>
<feature type="region of interest" description="Disordered" evidence="1">
    <location>
        <begin position="1"/>
        <end position="31"/>
    </location>
</feature>
<feature type="compositionally biased region" description="Polar residues" evidence="1">
    <location>
        <begin position="1"/>
        <end position="10"/>
    </location>
</feature>
<reference evidence="3 4" key="1">
    <citation type="submission" date="2014-04" db="EMBL/GenBank/DDBJ databases">
        <authorList>
            <consortium name="DOE Joint Genome Institute"/>
            <person name="Kuo A."/>
            <person name="Kohler A."/>
            <person name="Nagy L.G."/>
            <person name="Floudas D."/>
            <person name="Copeland A."/>
            <person name="Barry K.W."/>
            <person name="Cichocki N."/>
            <person name="Veneault-Fourrey C."/>
            <person name="LaButti K."/>
            <person name="Lindquist E.A."/>
            <person name="Lipzen A."/>
            <person name="Lundell T."/>
            <person name="Morin E."/>
            <person name="Murat C."/>
            <person name="Sun H."/>
            <person name="Tunlid A."/>
            <person name="Henrissat B."/>
            <person name="Grigoriev I.V."/>
            <person name="Hibbett D.S."/>
            <person name="Martin F."/>
            <person name="Nordberg H.P."/>
            <person name="Cantor M.N."/>
            <person name="Hua S.X."/>
        </authorList>
    </citation>
    <scope>NUCLEOTIDE SEQUENCE [LARGE SCALE GENOMIC DNA]</scope>
    <source>
        <strain evidence="3 4">Foug A</strain>
    </source>
</reference>
<dbReference type="Proteomes" id="UP000053989">
    <property type="component" value="Unassembled WGS sequence"/>
</dbReference>
<dbReference type="AlphaFoldDB" id="A0A0C3A8S7"/>
<proteinExistence type="predicted"/>